<accession>A0ACC0EWU3</accession>
<evidence type="ECO:0000313" key="1">
    <source>
        <dbReference type="EMBL" id="KAI7962145.1"/>
    </source>
</evidence>
<evidence type="ECO:0000313" key="2">
    <source>
        <dbReference type="Proteomes" id="UP001060170"/>
    </source>
</evidence>
<dbReference type="Proteomes" id="UP001060170">
    <property type="component" value="Chromosome 1"/>
</dbReference>
<name>A0ACC0EWU3_9BASI</name>
<reference evidence="2" key="2">
    <citation type="journal article" date="2018" name="Mol. Plant Microbe Interact.">
        <title>Genome sequence resources for the wheat stripe rust pathogen (Puccinia striiformis f. sp. tritici) and the barley stripe rust pathogen (Puccinia striiformis f. sp. hordei).</title>
        <authorList>
            <person name="Xia C."/>
            <person name="Wang M."/>
            <person name="Yin C."/>
            <person name="Cornejo O.E."/>
            <person name="Hulbert S.H."/>
            <person name="Chen X."/>
        </authorList>
    </citation>
    <scope>NUCLEOTIDE SEQUENCE [LARGE SCALE GENOMIC DNA]</scope>
    <source>
        <strain evidence="2">93-210</strain>
    </source>
</reference>
<protein>
    <submittedName>
        <fullName evidence="1">Uncharacterized protein</fullName>
    </submittedName>
</protein>
<proteinExistence type="predicted"/>
<sequence length="196" mass="21502">MFDSTGKPPRSEKDALTHDDAVPGRGETPDEVTPKVVSGKNGPYLNEKSFNTPPSALIIFSSSSLEIFEIVIWFCCGVAVIAITGSLICPKEYVFSANELRSHSFTGKSNNMLVAIPEERAPTSHARPDWYFPQVCNHRRGFMGKTITQIRSSPRNGYRLIAVFDGSVYDSSYYIAVGPAIKAPTGPNYGSLFVME</sequence>
<organism evidence="1 2">
    <name type="scientific">Puccinia striiformis f. sp. tritici</name>
    <dbReference type="NCBI Taxonomy" id="168172"/>
    <lineage>
        <taxon>Eukaryota</taxon>
        <taxon>Fungi</taxon>
        <taxon>Dikarya</taxon>
        <taxon>Basidiomycota</taxon>
        <taxon>Pucciniomycotina</taxon>
        <taxon>Pucciniomycetes</taxon>
        <taxon>Pucciniales</taxon>
        <taxon>Pucciniaceae</taxon>
        <taxon>Puccinia</taxon>
    </lineage>
</organism>
<dbReference type="EMBL" id="CM045865">
    <property type="protein sequence ID" value="KAI7962145.1"/>
    <property type="molecule type" value="Genomic_DNA"/>
</dbReference>
<gene>
    <name evidence="1" type="ORF">MJO28_000239</name>
</gene>
<reference evidence="1 2" key="3">
    <citation type="journal article" date="2022" name="Microbiol. Spectr.">
        <title>Folding features and dynamics of 3D genome architecture in plant fungal pathogens.</title>
        <authorList>
            <person name="Xia C."/>
        </authorList>
    </citation>
    <scope>NUCLEOTIDE SEQUENCE [LARGE SCALE GENOMIC DNA]</scope>
    <source>
        <strain evidence="1 2">93-210</strain>
    </source>
</reference>
<keyword evidence="2" id="KW-1185">Reference proteome</keyword>
<comment type="caution">
    <text evidence="1">The sequence shown here is derived from an EMBL/GenBank/DDBJ whole genome shotgun (WGS) entry which is preliminary data.</text>
</comment>
<reference evidence="2" key="1">
    <citation type="journal article" date="2018" name="BMC Genomics">
        <title>Genomic insights into host adaptation between the wheat stripe rust pathogen (Puccinia striiformis f. sp. tritici) and the barley stripe rust pathogen (Puccinia striiformis f. sp. hordei).</title>
        <authorList>
            <person name="Xia C."/>
            <person name="Wang M."/>
            <person name="Yin C."/>
            <person name="Cornejo O.E."/>
            <person name="Hulbert S.H."/>
            <person name="Chen X."/>
        </authorList>
    </citation>
    <scope>NUCLEOTIDE SEQUENCE [LARGE SCALE GENOMIC DNA]</scope>
    <source>
        <strain evidence="2">93-210</strain>
    </source>
</reference>